<evidence type="ECO:0000256" key="1">
    <source>
        <dbReference type="ARBA" id="ARBA00004123"/>
    </source>
</evidence>
<reference evidence="12" key="1">
    <citation type="submission" date="2025-08" db="UniProtKB">
        <authorList>
            <consortium name="Ensembl"/>
        </authorList>
    </citation>
    <scope>IDENTIFICATION</scope>
</reference>
<dbReference type="PANTHER" id="PTHR31169">
    <property type="entry name" value="OS05G0300700 PROTEIN"/>
    <property type="match status" value="1"/>
</dbReference>
<dbReference type="Ensembl" id="ENSMMOT00000002045.1">
    <property type="protein sequence ID" value="ENSMMOP00000002010.1"/>
    <property type="gene ID" value="ENSMMOG00000001673.1"/>
</dbReference>
<comment type="subcellular location">
    <subcellularLocation>
        <location evidence="2">Cytoplasm</location>
    </subcellularLocation>
    <subcellularLocation>
        <location evidence="1">Nucleus</location>
    </subcellularLocation>
</comment>
<protein>
    <recommendedName>
        <fullName evidence="11">Zinc-finger domain-containing protein</fullName>
    </recommendedName>
</protein>
<proteinExistence type="predicted"/>
<feature type="region of interest" description="Disordered" evidence="10">
    <location>
        <begin position="95"/>
        <end position="125"/>
    </location>
</feature>
<evidence type="ECO:0000256" key="3">
    <source>
        <dbReference type="ARBA" id="ARBA00022490"/>
    </source>
</evidence>
<evidence type="ECO:0000313" key="12">
    <source>
        <dbReference type="Ensembl" id="ENSMMOP00000002010.1"/>
    </source>
</evidence>
<dbReference type="STRING" id="94237.ENSMMOP00000002010"/>
<evidence type="ECO:0000256" key="7">
    <source>
        <dbReference type="ARBA" id="ARBA00023015"/>
    </source>
</evidence>
<keyword evidence="7" id="KW-0805">Transcription regulation</keyword>
<keyword evidence="13" id="KW-1185">Reference proteome</keyword>
<keyword evidence="6" id="KW-0832">Ubl conjugation</keyword>
<dbReference type="GO" id="GO:0006355">
    <property type="term" value="P:regulation of DNA-templated transcription"/>
    <property type="evidence" value="ECO:0007669"/>
    <property type="project" value="InterPro"/>
</dbReference>
<evidence type="ECO:0000256" key="4">
    <source>
        <dbReference type="ARBA" id="ARBA00022499"/>
    </source>
</evidence>
<evidence type="ECO:0000259" key="11">
    <source>
        <dbReference type="Pfam" id="PF10497"/>
    </source>
</evidence>
<evidence type="ECO:0000313" key="13">
    <source>
        <dbReference type="Proteomes" id="UP000261620"/>
    </source>
</evidence>
<dbReference type="PANTHER" id="PTHR31169:SF2">
    <property type="entry name" value="CELL DIVISION CYCLE-ASSOCIATED PROTEIN 7"/>
    <property type="match status" value="1"/>
</dbReference>
<evidence type="ECO:0000256" key="6">
    <source>
        <dbReference type="ARBA" id="ARBA00022843"/>
    </source>
</evidence>
<dbReference type="GO" id="GO:0005737">
    <property type="term" value="C:cytoplasm"/>
    <property type="evidence" value="ECO:0007669"/>
    <property type="project" value="UniProtKB-SubCell"/>
</dbReference>
<organism evidence="12 13">
    <name type="scientific">Mola mola</name>
    <name type="common">Ocean sunfish</name>
    <name type="synonym">Tetraodon mola</name>
    <dbReference type="NCBI Taxonomy" id="94237"/>
    <lineage>
        <taxon>Eukaryota</taxon>
        <taxon>Metazoa</taxon>
        <taxon>Chordata</taxon>
        <taxon>Craniata</taxon>
        <taxon>Vertebrata</taxon>
        <taxon>Euteleostomi</taxon>
        <taxon>Actinopterygii</taxon>
        <taxon>Neopterygii</taxon>
        <taxon>Teleostei</taxon>
        <taxon>Neoteleostei</taxon>
        <taxon>Acanthomorphata</taxon>
        <taxon>Eupercaria</taxon>
        <taxon>Tetraodontiformes</taxon>
        <taxon>Molidae</taxon>
        <taxon>Mola</taxon>
    </lineage>
</organism>
<feature type="domain" description="Zinc-finger" evidence="11">
    <location>
        <begin position="262"/>
        <end position="360"/>
    </location>
</feature>
<dbReference type="InterPro" id="IPR018866">
    <property type="entry name" value="Znf-4CXXC_R1"/>
</dbReference>
<evidence type="ECO:0000256" key="8">
    <source>
        <dbReference type="ARBA" id="ARBA00023163"/>
    </source>
</evidence>
<keyword evidence="9" id="KW-0539">Nucleus</keyword>
<evidence type="ECO:0000256" key="5">
    <source>
        <dbReference type="ARBA" id="ARBA00022553"/>
    </source>
</evidence>
<dbReference type="OMA" id="DCWGIRG"/>
<keyword evidence="4" id="KW-1017">Isopeptide bond</keyword>
<evidence type="ECO:0000256" key="9">
    <source>
        <dbReference type="ARBA" id="ARBA00023242"/>
    </source>
</evidence>
<feature type="region of interest" description="Disordered" evidence="10">
    <location>
        <begin position="161"/>
        <end position="206"/>
    </location>
</feature>
<evidence type="ECO:0000256" key="2">
    <source>
        <dbReference type="ARBA" id="ARBA00004496"/>
    </source>
</evidence>
<name>A0A3Q4ADH4_MOLML</name>
<dbReference type="GO" id="GO:0005634">
    <property type="term" value="C:nucleus"/>
    <property type="evidence" value="ECO:0007669"/>
    <property type="project" value="UniProtKB-SubCell"/>
</dbReference>
<reference evidence="12" key="2">
    <citation type="submission" date="2025-09" db="UniProtKB">
        <authorList>
            <consortium name="Ensembl"/>
        </authorList>
    </citation>
    <scope>IDENTIFICATION</scope>
</reference>
<sequence length="372" mass="42479">IGLRSHRNSLLIPMETSSSSSDDSCDSFGSDGGFRSSSRQTRRMAEKPKVFEATSEEDTCSGFEENVISTVFFQKVDCKPVSRGRRSNALKVAMTFPKKNTGRKRPASEPLPQSKAQDSDSEEEENFMVKRALNIKENKEMLAKLMAELDKVPRLFPRRMAMSPRQAPRRSMETPEFRRRNPERLSRPHTRSRTLVEGPPSPLPEEEFNLVRRSRYFEEVDQPPRRRSFTGAKAIPHVVRPVEDITELELQNICHNVREKVYNSSTGTTCHQCRQKTTDTKTNCRNAECVGVRGQFCGPCLRNRYGEEVRDALLNSEWQCPPCRGICNCSFCRARDGRCATGVLVYLAKFHGYDNVHAYLNSLKKKLEESNE</sequence>
<dbReference type="AlphaFoldDB" id="A0A3Q4ADH4"/>
<feature type="compositionally biased region" description="Basic and acidic residues" evidence="10">
    <location>
        <begin position="170"/>
        <end position="186"/>
    </location>
</feature>
<keyword evidence="8" id="KW-0804">Transcription</keyword>
<keyword evidence="5" id="KW-0597">Phosphoprotein</keyword>
<dbReference type="Proteomes" id="UP000261620">
    <property type="component" value="Unplaced"/>
</dbReference>
<dbReference type="InterPro" id="IPR040221">
    <property type="entry name" value="CDCA7/CDA7L"/>
</dbReference>
<feature type="compositionally biased region" description="Low complexity" evidence="10">
    <location>
        <begin position="17"/>
        <end position="39"/>
    </location>
</feature>
<evidence type="ECO:0000256" key="10">
    <source>
        <dbReference type="SAM" id="MobiDB-lite"/>
    </source>
</evidence>
<keyword evidence="3" id="KW-0963">Cytoplasm</keyword>
<feature type="region of interest" description="Disordered" evidence="10">
    <location>
        <begin position="1"/>
        <end position="55"/>
    </location>
</feature>
<accession>A0A3Q4ADH4</accession>
<dbReference type="Pfam" id="PF10497">
    <property type="entry name" value="zf-4CXXC_R1"/>
    <property type="match status" value="1"/>
</dbReference>